<evidence type="ECO:0000259" key="1">
    <source>
        <dbReference type="Pfam" id="PF14534"/>
    </source>
</evidence>
<dbReference type="RefSeq" id="WP_093320009.1">
    <property type="nucleotide sequence ID" value="NZ_FOAF01000001.1"/>
</dbReference>
<dbReference type="InterPro" id="IPR032710">
    <property type="entry name" value="NTF2-like_dom_sf"/>
</dbReference>
<dbReference type="STRING" id="407022.SAMN05661044_01174"/>
<dbReference type="Gene3D" id="3.10.450.50">
    <property type="match status" value="1"/>
</dbReference>
<dbReference type="OrthoDB" id="997066at2"/>
<gene>
    <name evidence="2" type="ORF">SAMN05661044_01174</name>
</gene>
<dbReference type="Proteomes" id="UP000199421">
    <property type="component" value="Unassembled WGS sequence"/>
</dbReference>
<dbReference type="AlphaFoldDB" id="A0A1H7K1N7"/>
<dbReference type="Pfam" id="PF14534">
    <property type="entry name" value="DUF4440"/>
    <property type="match status" value="1"/>
</dbReference>
<dbReference type="EMBL" id="FOAF01000001">
    <property type="protein sequence ID" value="SEK79795.1"/>
    <property type="molecule type" value="Genomic_DNA"/>
</dbReference>
<name>A0A1H7K1N7_OLID1</name>
<dbReference type="InterPro" id="IPR027843">
    <property type="entry name" value="DUF4440"/>
</dbReference>
<organism evidence="2 3">
    <name type="scientific">Olivibacter domesticus</name>
    <name type="common">Pseudosphingobacterium domesticum</name>
    <dbReference type="NCBI Taxonomy" id="407022"/>
    <lineage>
        <taxon>Bacteria</taxon>
        <taxon>Pseudomonadati</taxon>
        <taxon>Bacteroidota</taxon>
        <taxon>Sphingobacteriia</taxon>
        <taxon>Sphingobacteriales</taxon>
        <taxon>Sphingobacteriaceae</taxon>
        <taxon>Olivibacter</taxon>
    </lineage>
</organism>
<feature type="domain" description="DUF4440" evidence="1">
    <location>
        <begin position="5"/>
        <end position="111"/>
    </location>
</feature>
<reference evidence="3" key="1">
    <citation type="submission" date="2016-10" db="EMBL/GenBank/DDBJ databases">
        <authorList>
            <person name="Varghese N."/>
            <person name="Submissions S."/>
        </authorList>
    </citation>
    <scope>NUCLEOTIDE SEQUENCE [LARGE SCALE GENOMIC DNA]</scope>
    <source>
        <strain evidence="3">DSM 18733</strain>
    </source>
</reference>
<proteinExistence type="predicted"/>
<accession>A0A1H7K1N7</accession>
<sequence>MESEILKLEAQLIAAILNSDLKALDQLLHDELIFVNHLGMVLSKKEDLAPHISGDLKITGLVASDQQSHLFGDTCTVVVTKEISGIYLNQAFESRVKFTRVWKLFNGGWKVITASSVPC</sequence>
<evidence type="ECO:0000313" key="2">
    <source>
        <dbReference type="EMBL" id="SEK79795.1"/>
    </source>
</evidence>
<keyword evidence="3" id="KW-1185">Reference proteome</keyword>
<protein>
    <recommendedName>
        <fullName evidence="1">DUF4440 domain-containing protein</fullName>
    </recommendedName>
</protein>
<evidence type="ECO:0000313" key="3">
    <source>
        <dbReference type="Proteomes" id="UP000199421"/>
    </source>
</evidence>
<dbReference type="SUPFAM" id="SSF54427">
    <property type="entry name" value="NTF2-like"/>
    <property type="match status" value="1"/>
</dbReference>